<dbReference type="EMBL" id="CM044704">
    <property type="protein sequence ID" value="KAI5669483.1"/>
    <property type="molecule type" value="Genomic_DNA"/>
</dbReference>
<accession>A0ACC0BA29</accession>
<comment type="caution">
    <text evidence="1">The sequence shown here is derived from an EMBL/GenBank/DDBJ whole genome shotgun (WGS) entry which is preliminary data.</text>
</comment>
<organism evidence="1 2">
    <name type="scientific">Catharanthus roseus</name>
    <name type="common">Madagascar periwinkle</name>
    <name type="synonym">Vinca rosea</name>
    <dbReference type="NCBI Taxonomy" id="4058"/>
    <lineage>
        <taxon>Eukaryota</taxon>
        <taxon>Viridiplantae</taxon>
        <taxon>Streptophyta</taxon>
        <taxon>Embryophyta</taxon>
        <taxon>Tracheophyta</taxon>
        <taxon>Spermatophyta</taxon>
        <taxon>Magnoliopsida</taxon>
        <taxon>eudicotyledons</taxon>
        <taxon>Gunneridae</taxon>
        <taxon>Pentapetalae</taxon>
        <taxon>asterids</taxon>
        <taxon>lamiids</taxon>
        <taxon>Gentianales</taxon>
        <taxon>Apocynaceae</taxon>
        <taxon>Rauvolfioideae</taxon>
        <taxon>Vinceae</taxon>
        <taxon>Catharanthinae</taxon>
        <taxon>Catharanthus</taxon>
    </lineage>
</organism>
<protein>
    <submittedName>
        <fullName evidence="1">Uncharacterized protein</fullName>
    </submittedName>
</protein>
<evidence type="ECO:0000313" key="1">
    <source>
        <dbReference type="EMBL" id="KAI5669483.1"/>
    </source>
</evidence>
<dbReference type="Proteomes" id="UP001060085">
    <property type="component" value="Linkage Group LG04"/>
</dbReference>
<keyword evidence="2" id="KW-1185">Reference proteome</keyword>
<reference evidence="2" key="1">
    <citation type="journal article" date="2023" name="Nat. Plants">
        <title>Single-cell RNA sequencing provides a high-resolution roadmap for understanding the multicellular compartmentation of specialized metabolism.</title>
        <authorList>
            <person name="Sun S."/>
            <person name="Shen X."/>
            <person name="Li Y."/>
            <person name="Li Y."/>
            <person name="Wang S."/>
            <person name="Li R."/>
            <person name="Zhang H."/>
            <person name="Shen G."/>
            <person name="Guo B."/>
            <person name="Wei J."/>
            <person name="Xu J."/>
            <person name="St-Pierre B."/>
            <person name="Chen S."/>
            <person name="Sun C."/>
        </authorList>
    </citation>
    <scope>NUCLEOTIDE SEQUENCE [LARGE SCALE GENOMIC DNA]</scope>
</reference>
<name>A0ACC0BA29_CATRO</name>
<sequence length="140" mass="15877">MVVTGHWIDIFWKLQSVLSFINIPPPRGGIQISDALFNNDAAMRNMRETIERLRKLDGLGEIEDLISDKEALEQRNYELIAQIKDVNGRLQHAESGVARMDIGKAKLDEILQVGRPVGVKTSLRYVAEKIYHEAPSTKYC</sequence>
<gene>
    <name evidence="1" type="ORF">M9H77_19336</name>
</gene>
<proteinExistence type="predicted"/>
<evidence type="ECO:0000313" key="2">
    <source>
        <dbReference type="Proteomes" id="UP001060085"/>
    </source>
</evidence>